<protein>
    <submittedName>
        <fullName evidence="9">TIGR01620 family protein</fullName>
    </submittedName>
</protein>
<evidence type="ECO:0000256" key="7">
    <source>
        <dbReference type="ARBA" id="ARBA00023136"/>
    </source>
</evidence>
<name>A0ABV7CIK8_9GAMM</name>
<dbReference type="Pfam" id="PF05128">
    <property type="entry name" value="DUF697"/>
    <property type="match status" value="1"/>
</dbReference>
<reference evidence="10" key="1">
    <citation type="journal article" date="2019" name="Int. J. Syst. Evol. Microbiol.">
        <title>The Global Catalogue of Microorganisms (GCM) 10K type strain sequencing project: providing services to taxonomists for standard genome sequencing and annotation.</title>
        <authorList>
            <consortium name="The Broad Institute Genomics Platform"/>
            <consortium name="The Broad Institute Genome Sequencing Center for Infectious Disease"/>
            <person name="Wu L."/>
            <person name="Ma J."/>
        </authorList>
    </citation>
    <scope>NUCLEOTIDE SEQUENCE [LARGE SCALE GENOMIC DNA]</scope>
    <source>
        <strain evidence="10">KCTC 42730</strain>
    </source>
</reference>
<keyword evidence="7 8" id="KW-0472">Membrane</keyword>
<dbReference type="InterPro" id="IPR006507">
    <property type="entry name" value="UPF0283"/>
</dbReference>
<dbReference type="PANTHER" id="PTHR39342:SF1">
    <property type="entry name" value="UPF0283 MEMBRANE PROTEIN YCJF"/>
    <property type="match status" value="1"/>
</dbReference>
<evidence type="ECO:0000256" key="8">
    <source>
        <dbReference type="SAM" id="Phobius"/>
    </source>
</evidence>
<keyword evidence="5 8" id="KW-0812">Transmembrane</keyword>
<dbReference type="InterPro" id="IPR021147">
    <property type="entry name" value="DUF697"/>
</dbReference>
<evidence type="ECO:0000313" key="10">
    <source>
        <dbReference type="Proteomes" id="UP001595453"/>
    </source>
</evidence>
<evidence type="ECO:0000256" key="6">
    <source>
        <dbReference type="ARBA" id="ARBA00022989"/>
    </source>
</evidence>
<dbReference type="EMBL" id="JBHRSD010000011">
    <property type="protein sequence ID" value="MFC3032407.1"/>
    <property type="molecule type" value="Genomic_DNA"/>
</dbReference>
<dbReference type="RefSeq" id="WP_377122862.1">
    <property type="nucleotide sequence ID" value="NZ_JBHRSD010000011.1"/>
</dbReference>
<comment type="subcellular location">
    <subcellularLocation>
        <location evidence="1">Cell inner membrane</location>
        <topology evidence="1">Multi-pass membrane protein</topology>
    </subcellularLocation>
</comment>
<comment type="similarity">
    <text evidence="2">Belongs to the UPF0283 family.</text>
</comment>
<comment type="caution">
    <text evidence="9">The sequence shown here is derived from an EMBL/GenBank/DDBJ whole genome shotgun (WGS) entry which is preliminary data.</text>
</comment>
<dbReference type="Proteomes" id="UP001595453">
    <property type="component" value="Unassembled WGS sequence"/>
</dbReference>
<evidence type="ECO:0000256" key="3">
    <source>
        <dbReference type="ARBA" id="ARBA00022475"/>
    </source>
</evidence>
<evidence type="ECO:0000256" key="5">
    <source>
        <dbReference type="ARBA" id="ARBA00022692"/>
    </source>
</evidence>
<feature type="transmembrane region" description="Helical" evidence="8">
    <location>
        <begin position="207"/>
        <end position="225"/>
    </location>
</feature>
<gene>
    <name evidence="9" type="ORF">ACFOEE_07750</name>
</gene>
<feature type="transmembrane region" description="Helical" evidence="8">
    <location>
        <begin position="69"/>
        <end position="88"/>
    </location>
</feature>
<dbReference type="PANTHER" id="PTHR39342">
    <property type="entry name" value="UPF0283 MEMBRANE PROTEIN YCJF"/>
    <property type="match status" value="1"/>
</dbReference>
<sequence length="343" mass="38049">MTKYAEPVTVARRIQTHNEDIFKPQEAQTEAKVVAQEDEWTPAPELESVEISQLNEVFTVKKRRRWLTIWLWLAGIAIVIETGLGIVASWQSSFIMGALYSLLALIAVGGIGRFMYAELRALVRLKNLTDTRLQASRLLHSEQVGEAMQWLEPQLRHLPANQTQALLQAIQSHHTDKEVLELYDKQVLTGLDEQAQRLISQYASGSALLVALSPMALLDMLAVLWRGGKMIEAISAVYGVRLGYRSRLKLYKMLLTHMVFVGGTELVTDLAATSLGAELLGKLSARAAQGLSAGIFTSRLGIKTMELCRPLPELGRKPALLKTTVKQVWGVLRDKSPAAKEQA</sequence>
<organism evidence="9 10">
    <name type="scientific">Pseudoalteromonas fenneropenaei</name>
    <dbReference type="NCBI Taxonomy" id="1737459"/>
    <lineage>
        <taxon>Bacteria</taxon>
        <taxon>Pseudomonadati</taxon>
        <taxon>Pseudomonadota</taxon>
        <taxon>Gammaproteobacteria</taxon>
        <taxon>Alteromonadales</taxon>
        <taxon>Pseudoalteromonadaceae</taxon>
        <taxon>Pseudoalteromonas</taxon>
    </lineage>
</organism>
<evidence type="ECO:0000256" key="2">
    <source>
        <dbReference type="ARBA" id="ARBA00008255"/>
    </source>
</evidence>
<dbReference type="NCBIfam" id="TIGR01620">
    <property type="entry name" value="hyp_HI0043"/>
    <property type="match status" value="1"/>
</dbReference>
<evidence type="ECO:0000313" key="9">
    <source>
        <dbReference type="EMBL" id="MFC3032407.1"/>
    </source>
</evidence>
<keyword evidence="4" id="KW-0997">Cell inner membrane</keyword>
<keyword evidence="6 8" id="KW-1133">Transmembrane helix</keyword>
<accession>A0ABV7CIK8</accession>
<keyword evidence="10" id="KW-1185">Reference proteome</keyword>
<feature type="transmembrane region" description="Helical" evidence="8">
    <location>
        <begin position="94"/>
        <end position="116"/>
    </location>
</feature>
<evidence type="ECO:0000256" key="1">
    <source>
        <dbReference type="ARBA" id="ARBA00004429"/>
    </source>
</evidence>
<keyword evidence="3" id="KW-1003">Cell membrane</keyword>
<proteinExistence type="inferred from homology"/>
<evidence type="ECO:0000256" key="4">
    <source>
        <dbReference type="ARBA" id="ARBA00022519"/>
    </source>
</evidence>